<dbReference type="InterPro" id="IPR016032">
    <property type="entry name" value="Sig_transdc_resp-reg_C-effctor"/>
</dbReference>
<evidence type="ECO:0000259" key="4">
    <source>
        <dbReference type="PROSITE" id="PS51755"/>
    </source>
</evidence>
<feature type="transmembrane region" description="Helical" evidence="3">
    <location>
        <begin position="135"/>
        <end position="153"/>
    </location>
</feature>
<evidence type="ECO:0000256" key="3">
    <source>
        <dbReference type="SAM" id="Phobius"/>
    </source>
</evidence>
<keyword evidence="1 2" id="KW-0238">DNA-binding</keyword>
<dbReference type="InterPro" id="IPR001867">
    <property type="entry name" value="OmpR/PhoB-type_DNA-bd"/>
</dbReference>
<dbReference type="PANTHER" id="PTHR36842:SF1">
    <property type="entry name" value="PROTEIN TOLB"/>
    <property type="match status" value="1"/>
</dbReference>
<evidence type="ECO:0000256" key="1">
    <source>
        <dbReference type="ARBA" id="ARBA00023125"/>
    </source>
</evidence>
<dbReference type="RefSeq" id="WP_335737611.1">
    <property type="nucleotide sequence ID" value="NZ_JALAAR010000021.1"/>
</dbReference>
<dbReference type="Gene3D" id="2.120.10.30">
    <property type="entry name" value="TolB, C-terminal domain"/>
    <property type="match status" value="2"/>
</dbReference>
<dbReference type="PROSITE" id="PS51755">
    <property type="entry name" value="OMPR_PHOB"/>
    <property type="match status" value="1"/>
</dbReference>
<name>A0ABU8CBI0_9GAMM</name>
<reference evidence="5 6" key="1">
    <citation type="journal article" date="2023" name="Ecotoxicol. Environ. Saf.">
        <title>Mercury remediation potential of mercury-resistant strain Rheinheimera metallidurans sp. nov. isolated from a municipal waste dumping site.</title>
        <authorList>
            <person name="Yadav V."/>
            <person name="Manjhi A."/>
            <person name="Vadakedath N."/>
        </authorList>
    </citation>
    <scope>NUCLEOTIDE SEQUENCE [LARGE SCALE GENOMIC DNA]</scope>
    <source>
        <strain evidence="5 6">E-49</strain>
    </source>
</reference>
<keyword evidence="3" id="KW-0812">Transmembrane</keyword>
<gene>
    <name evidence="5" type="ORF">MN202_18400</name>
</gene>
<evidence type="ECO:0000313" key="6">
    <source>
        <dbReference type="Proteomes" id="UP001375382"/>
    </source>
</evidence>
<evidence type="ECO:0000313" key="5">
    <source>
        <dbReference type="EMBL" id="MEH8019213.1"/>
    </source>
</evidence>
<proteinExistence type="predicted"/>
<dbReference type="SMART" id="SM00862">
    <property type="entry name" value="Trans_reg_C"/>
    <property type="match status" value="1"/>
</dbReference>
<protein>
    <submittedName>
        <fullName evidence="5">Winged helix-turn-helix domain-containing protein</fullName>
    </submittedName>
</protein>
<dbReference type="SUPFAM" id="SSF50960">
    <property type="entry name" value="TolB, C-terminal domain"/>
    <property type="match status" value="1"/>
</dbReference>
<dbReference type="SUPFAM" id="SSF46894">
    <property type="entry name" value="C-terminal effector domain of the bipartite response regulators"/>
    <property type="match status" value="1"/>
</dbReference>
<dbReference type="InterPro" id="IPR011042">
    <property type="entry name" value="6-blade_b-propeller_TolB-like"/>
</dbReference>
<dbReference type="EMBL" id="JALAAR010000021">
    <property type="protein sequence ID" value="MEH8019213.1"/>
    <property type="molecule type" value="Genomic_DNA"/>
</dbReference>
<dbReference type="Proteomes" id="UP001375382">
    <property type="component" value="Unassembled WGS sequence"/>
</dbReference>
<accession>A0ABU8CBI0</accession>
<keyword evidence="3" id="KW-1133">Transmembrane helix</keyword>
<dbReference type="Pfam" id="PF00486">
    <property type="entry name" value="Trans_reg_C"/>
    <property type="match status" value="1"/>
</dbReference>
<dbReference type="PANTHER" id="PTHR36842">
    <property type="entry name" value="PROTEIN TOLB HOMOLOG"/>
    <property type="match status" value="1"/>
</dbReference>
<sequence length="685" mass="76175">MTTLLAAAGLWQLGPLHYDAKQRQLSSNAQQLYLEPRQHQLLLCLLQAAGQVVSRETLIAQVWQGRIVSDSAINRAVSMLRKAFANLDQSRDYIETLPKLGYRLLVDATAVTTVAAAVAKPPPLAQLQPGRKWQAVLYGAMLALLVAVLLWFISLTPQQRLSAGTLVPHSSFNGVESQLSIDGAAGNLLYQRQTGQGRSQIWLNNLSEGSHHALTPASQHSAYAAISPDGSQFAFVQLDAEGCRLMLQSTRLPETDPEQSASRLLHQCPADNIPLLSWQPDGTSLYFRQRADKTQPYQIYQLNIASTALRQLTLLPRDYSGLGDIAVAASAGQLAVLRYLTADTTELLLLSPDNGAISTAQSLPLRATALTWYSEQLLLISAGHMLYQYHLPTAKLLPLYQAADPVNSLVAAAGGLYFSSTEVNTDIWHSNTGDEAVLRINSSRADLMPRLAHHSRQLAFLTNRSGRHQLWLQQDDGAERLLAELPGAPGFVRLEWSADDSQLLFSKDDAAYSVEVATGKLNQLLPPGHKVGVVNWGQHANQLLYSSWRDGDWQLWLHDLKHNTEQQLTTQGGYSGRLWQGSLYFSKYHQDGLWRKDLTGADETLLLAQFDKINWLNWHIDHNKLYYYQPDQGIYSLDLASLTTSLHQAEPARFIRHFSVRQPNTVLVRHAELQGDIYHLSLKSE</sequence>
<dbReference type="Gene3D" id="1.10.10.10">
    <property type="entry name" value="Winged helix-like DNA-binding domain superfamily/Winged helix DNA-binding domain"/>
    <property type="match status" value="1"/>
</dbReference>
<dbReference type="CDD" id="cd00383">
    <property type="entry name" value="trans_reg_C"/>
    <property type="match status" value="1"/>
</dbReference>
<keyword evidence="3" id="KW-0472">Membrane</keyword>
<feature type="domain" description="OmpR/PhoB-type" evidence="4">
    <location>
        <begin position="8"/>
        <end position="106"/>
    </location>
</feature>
<organism evidence="5 6">
    <name type="scientific">Rheinheimera muenzenbergensis</name>
    <dbReference type="NCBI Taxonomy" id="1193628"/>
    <lineage>
        <taxon>Bacteria</taxon>
        <taxon>Pseudomonadati</taxon>
        <taxon>Pseudomonadota</taxon>
        <taxon>Gammaproteobacteria</taxon>
        <taxon>Chromatiales</taxon>
        <taxon>Chromatiaceae</taxon>
        <taxon>Rheinheimera</taxon>
    </lineage>
</organism>
<evidence type="ECO:0000256" key="2">
    <source>
        <dbReference type="PROSITE-ProRule" id="PRU01091"/>
    </source>
</evidence>
<dbReference type="InterPro" id="IPR036388">
    <property type="entry name" value="WH-like_DNA-bd_sf"/>
</dbReference>
<keyword evidence="6" id="KW-1185">Reference proteome</keyword>
<feature type="DNA-binding region" description="OmpR/PhoB-type" evidence="2">
    <location>
        <begin position="8"/>
        <end position="106"/>
    </location>
</feature>
<dbReference type="SUPFAM" id="SSF82171">
    <property type="entry name" value="DPP6 N-terminal domain-like"/>
    <property type="match status" value="1"/>
</dbReference>
<comment type="caution">
    <text evidence="5">The sequence shown here is derived from an EMBL/GenBank/DDBJ whole genome shotgun (WGS) entry which is preliminary data.</text>
</comment>